<evidence type="ECO:0008006" key="2">
    <source>
        <dbReference type="Google" id="ProtNLM"/>
    </source>
</evidence>
<reference evidence="1" key="1">
    <citation type="journal article" date="2020" name="Nature">
        <title>Giant virus diversity and host interactions through global metagenomics.</title>
        <authorList>
            <person name="Schulz F."/>
            <person name="Roux S."/>
            <person name="Paez-Espino D."/>
            <person name="Jungbluth S."/>
            <person name="Walsh D.A."/>
            <person name="Denef V.J."/>
            <person name="McMahon K.D."/>
            <person name="Konstantinidis K.T."/>
            <person name="Eloe-Fadrosh E.A."/>
            <person name="Kyrpides N.C."/>
            <person name="Woyke T."/>
        </authorList>
    </citation>
    <scope>NUCLEOTIDE SEQUENCE</scope>
    <source>
        <strain evidence="1">GVMAG-S-1101182-85</strain>
    </source>
</reference>
<dbReference type="EMBL" id="MN740827">
    <property type="protein sequence ID" value="QHU13821.1"/>
    <property type="molecule type" value="Genomic_DNA"/>
</dbReference>
<sequence length="256" mass="30024">MTEYKCANNNYSPFEHTIESMLERQTDEFDFLSNSTTVSIVGVDNNWGETYIHFLLNEFPEFVKNVQDGMYTSIFNVFHSIGSPKLFYSDIMNGFTNANTIRYVYHALLIRRYMKEKFPSTKLQVVEIGGGYGGLCFWLSILAPECIQTYEICDLKIVGCLQKRCLDKWNIACSYFNSPSEWKKSEYPTFVISNYAYSEFNSFYQDLYKDTILKDSEAGFMIWNNWTGIYKFTELPLTIEKERPSFAQNINLFLYF</sequence>
<dbReference type="AlphaFoldDB" id="A0A6C0K9I8"/>
<protein>
    <recommendedName>
        <fullName evidence="2">Sugar O-methyltransferase</fullName>
    </recommendedName>
</protein>
<dbReference type="InterPro" id="IPR029063">
    <property type="entry name" value="SAM-dependent_MTases_sf"/>
</dbReference>
<dbReference type="SUPFAM" id="SSF53335">
    <property type="entry name" value="S-adenosyl-L-methionine-dependent methyltransferases"/>
    <property type="match status" value="1"/>
</dbReference>
<evidence type="ECO:0000313" key="1">
    <source>
        <dbReference type="EMBL" id="QHU13821.1"/>
    </source>
</evidence>
<proteinExistence type="predicted"/>
<name>A0A6C0K9I8_9ZZZZ</name>
<organism evidence="1">
    <name type="scientific">viral metagenome</name>
    <dbReference type="NCBI Taxonomy" id="1070528"/>
    <lineage>
        <taxon>unclassified sequences</taxon>
        <taxon>metagenomes</taxon>
        <taxon>organismal metagenomes</taxon>
    </lineage>
</organism>
<accession>A0A6C0K9I8</accession>